<gene>
    <name evidence="6" type="ORF">BOX37_15495</name>
</gene>
<feature type="domain" description="HTH tetR-type" evidence="5">
    <location>
        <begin position="34"/>
        <end position="94"/>
    </location>
</feature>
<dbReference type="PROSITE" id="PS50977">
    <property type="entry name" value="HTH_TETR_2"/>
    <property type="match status" value="1"/>
</dbReference>
<dbReference type="InterPro" id="IPR036271">
    <property type="entry name" value="Tet_transcr_reg_TetR-rel_C_sf"/>
</dbReference>
<dbReference type="Pfam" id="PF00440">
    <property type="entry name" value="TetR_N"/>
    <property type="match status" value="1"/>
</dbReference>
<evidence type="ECO:0000313" key="6">
    <source>
        <dbReference type="EMBL" id="APE38375.1"/>
    </source>
</evidence>
<dbReference type="PRINTS" id="PR00455">
    <property type="entry name" value="HTHTETR"/>
</dbReference>
<dbReference type="KEGG" id="nsl:BOX37_15495"/>
<sequence>MTMTHSDIRHLVTPGAGCGAVAPAHDVRGPGLRAHRRRTAMAAAREVFVAHGYHGARMDEISAVAGMSKPTLYSYFPGKLDLYLAVLQHYLDWMVTGVRDALAADVGHRERVHRAVTVYFDFVDEDAGGHVLVFESPVPSEPCVEWRVRNAMNECAVLVGAQLRAAGAAAFTADACAWGLVGASHLAARHWLDAGRPIPKVEAVETVVALCWNGLSAVDQVSSAPTRRSA</sequence>
<dbReference type="GO" id="GO:0000976">
    <property type="term" value="F:transcription cis-regulatory region binding"/>
    <property type="evidence" value="ECO:0007669"/>
    <property type="project" value="TreeGrafter"/>
</dbReference>
<dbReference type="PANTHER" id="PTHR30055">
    <property type="entry name" value="HTH-TYPE TRANSCRIPTIONAL REGULATOR RUTR"/>
    <property type="match status" value="1"/>
</dbReference>
<evidence type="ECO:0000256" key="1">
    <source>
        <dbReference type="ARBA" id="ARBA00023015"/>
    </source>
</evidence>
<reference evidence="6" key="1">
    <citation type="submission" date="2016-11" db="EMBL/GenBank/DDBJ databases">
        <authorList>
            <person name="Jaros S."/>
            <person name="Januszkiewicz K."/>
            <person name="Wedrychowicz H."/>
        </authorList>
    </citation>
    <scope>NUCLEOTIDE SEQUENCE [LARGE SCALE GENOMIC DNA]</scope>
    <source>
        <strain evidence="6">Y48</strain>
    </source>
</reference>
<keyword evidence="2 4" id="KW-0238">DNA-binding</keyword>
<keyword evidence="7" id="KW-1185">Reference proteome</keyword>
<dbReference type="InterPro" id="IPR001647">
    <property type="entry name" value="HTH_TetR"/>
</dbReference>
<accession>A0A1J0W2F6</accession>
<evidence type="ECO:0000256" key="4">
    <source>
        <dbReference type="PROSITE-ProRule" id="PRU00335"/>
    </source>
</evidence>
<evidence type="ECO:0000256" key="3">
    <source>
        <dbReference type="ARBA" id="ARBA00023163"/>
    </source>
</evidence>
<dbReference type="PANTHER" id="PTHR30055:SF160">
    <property type="entry name" value="TRANSCRIPTIONAL REGULATORY PROTEIN (PROBABLY ASNC-FAMILY)-RELATED"/>
    <property type="match status" value="1"/>
</dbReference>
<evidence type="ECO:0000256" key="2">
    <source>
        <dbReference type="ARBA" id="ARBA00023125"/>
    </source>
</evidence>
<dbReference type="FunFam" id="1.10.10.60:FF:000141">
    <property type="entry name" value="TetR family transcriptional regulator"/>
    <property type="match status" value="1"/>
</dbReference>
<feature type="DNA-binding region" description="H-T-H motif" evidence="4">
    <location>
        <begin position="57"/>
        <end position="76"/>
    </location>
</feature>
<name>A0A1J0W2F6_9NOCA</name>
<evidence type="ECO:0000259" key="5">
    <source>
        <dbReference type="PROSITE" id="PS50977"/>
    </source>
</evidence>
<dbReference type="Proteomes" id="UP000183810">
    <property type="component" value="Chromosome"/>
</dbReference>
<dbReference type="Gene3D" id="1.10.357.10">
    <property type="entry name" value="Tetracycline Repressor, domain 2"/>
    <property type="match status" value="1"/>
</dbReference>
<dbReference type="InterPro" id="IPR009057">
    <property type="entry name" value="Homeodomain-like_sf"/>
</dbReference>
<dbReference type="AlphaFoldDB" id="A0A1J0W2F6"/>
<organism evidence="6 7">
    <name type="scientific">Nocardia mangyaensis</name>
    <dbReference type="NCBI Taxonomy" id="2213200"/>
    <lineage>
        <taxon>Bacteria</taxon>
        <taxon>Bacillati</taxon>
        <taxon>Actinomycetota</taxon>
        <taxon>Actinomycetes</taxon>
        <taxon>Mycobacteriales</taxon>
        <taxon>Nocardiaceae</taxon>
        <taxon>Nocardia</taxon>
    </lineage>
</organism>
<dbReference type="GO" id="GO:0045892">
    <property type="term" value="P:negative regulation of DNA-templated transcription"/>
    <property type="evidence" value="ECO:0007669"/>
    <property type="project" value="UniProtKB-ARBA"/>
</dbReference>
<dbReference type="RefSeq" id="WP_071931546.1">
    <property type="nucleotide sequence ID" value="NZ_CP018082.1"/>
</dbReference>
<dbReference type="EMBL" id="CP018082">
    <property type="protein sequence ID" value="APE38375.1"/>
    <property type="molecule type" value="Genomic_DNA"/>
</dbReference>
<protein>
    <recommendedName>
        <fullName evidence="5">HTH tetR-type domain-containing protein</fullName>
    </recommendedName>
</protein>
<keyword evidence="3" id="KW-0804">Transcription</keyword>
<dbReference type="SUPFAM" id="SSF46689">
    <property type="entry name" value="Homeodomain-like"/>
    <property type="match status" value="1"/>
</dbReference>
<evidence type="ECO:0000313" key="7">
    <source>
        <dbReference type="Proteomes" id="UP000183810"/>
    </source>
</evidence>
<keyword evidence="1" id="KW-0805">Transcription regulation</keyword>
<dbReference type="SUPFAM" id="SSF48498">
    <property type="entry name" value="Tetracyclin repressor-like, C-terminal domain"/>
    <property type="match status" value="1"/>
</dbReference>
<dbReference type="GO" id="GO:0003700">
    <property type="term" value="F:DNA-binding transcription factor activity"/>
    <property type="evidence" value="ECO:0007669"/>
    <property type="project" value="TreeGrafter"/>
</dbReference>
<dbReference type="InterPro" id="IPR050109">
    <property type="entry name" value="HTH-type_TetR-like_transc_reg"/>
</dbReference>
<proteinExistence type="predicted"/>